<sequence length="659" mass="72064">MTVSGCSSDEDISQCYHVAMSPDTESNQQTAARLFGSQSPYLLKQHGLVDENERNWLMTMNEAASVCCTPSNLRRRLPILSWVPTYTTNTLLRDFIAGLTVGLTAIPQGIAYAVVAGLPPQYGLYSAFAGCFMYIFFGSCKDITIGPTAIMALMTGKYVKLYGPAFSVLLTFLSGCIILLFGVLHLGFLVEFISLPVTVGFTSAAALTIASSQIKPLFGLSGSSNSFMSSLENLFANYKTFTIGDSALGLVTIIILTAIHHFKPRAPCQEEVTTARKILHNFLWLFGLAKNAIVVLIGTVLAFIFFQNGFQPFKLTGPVDSGLPPFQPPPFSTVVHNKTLSFFDMTSRLESALIAVPMVSVLEHIAIAKAFAKGKSIDATQEMIAVGLSNILGSFFLSLPTTGSFTRTAVNNASGVCTPLGGLFTGVLVLLSLSFLTSTFFFIPKATLAGVIFFAMFHMIEYKIVYTLWHTKKLDLIPLFASLLSCLLLGLEYGMLIGILVNILFILYSSARPKVSLTWLTVQGEEVLLVTPTQSLVFPAADYLRQLIIDSCHLRNSLAPVVVYGTHIHFIDSTMAKGLKLLIDDLIIRKQPIYLWRWREAAMLTCLGFDPDLAQYFKFDDSIEQLIKGPEIFAQPESDQDILSVYLGPTVTSSAPDLT</sequence>
<dbReference type="EMBL" id="OU963863">
    <property type="protein sequence ID" value="CAH0384396.1"/>
    <property type="molecule type" value="Genomic_DNA"/>
</dbReference>
<evidence type="ECO:0000256" key="5">
    <source>
        <dbReference type="SAM" id="Phobius"/>
    </source>
</evidence>
<feature type="transmembrane region" description="Helical" evidence="5">
    <location>
        <begin position="161"/>
        <end position="186"/>
    </location>
</feature>
<dbReference type="AlphaFoldDB" id="A0A9P0F1H8"/>
<evidence type="ECO:0000259" key="6">
    <source>
        <dbReference type="Pfam" id="PF00916"/>
    </source>
</evidence>
<feature type="transmembrane region" description="Helical" evidence="5">
    <location>
        <begin position="241"/>
        <end position="262"/>
    </location>
</feature>
<dbReference type="InterPro" id="IPR011547">
    <property type="entry name" value="SLC26A/SulP_dom"/>
</dbReference>
<dbReference type="Proteomes" id="UP001152759">
    <property type="component" value="Chromosome 2"/>
</dbReference>
<feature type="transmembrane region" description="Helical" evidence="5">
    <location>
        <begin position="384"/>
        <end position="403"/>
    </location>
</feature>
<evidence type="ECO:0000256" key="1">
    <source>
        <dbReference type="ARBA" id="ARBA00004141"/>
    </source>
</evidence>
<protein>
    <recommendedName>
        <fullName evidence="6">SLC26A/SulP transporter domain-containing protein</fullName>
    </recommendedName>
</protein>
<keyword evidence="2 5" id="KW-0812">Transmembrane</keyword>
<evidence type="ECO:0000313" key="7">
    <source>
        <dbReference type="EMBL" id="CAH0384396.1"/>
    </source>
</evidence>
<feature type="transmembrane region" description="Helical" evidence="5">
    <location>
        <begin position="481"/>
        <end position="508"/>
    </location>
</feature>
<comment type="subcellular location">
    <subcellularLocation>
        <location evidence="1">Membrane</location>
        <topology evidence="1">Multi-pass membrane protein</topology>
    </subcellularLocation>
</comment>
<proteinExistence type="predicted"/>
<evidence type="ECO:0000313" key="8">
    <source>
        <dbReference type="Proteomes" id="UP001152759"/>
    </source>
</evidence>
<feature type="transmembrane region" description="Helical" evidence="5">
    <location>
        <begin position="450"/>
        <end position="469"/>
    </location>
</feature>
<keyword evidence="3 5" id="KW-1133">Transmembrane helix</keyword>
<dbReference type="InterPro" id="IPR001902">
    <property type="entry name" value="SLC26A/SulP_fam"/>
</dbReference>
<reference evidence="7" key="1">
    <citation type="submission" date="2021-12" db="EMBL/GenBank/DDBJ databases">
        <authorList>
            <person name="King R."/>
        </authorList>
    </citation>
    <scope>NUCLEOTIDE SEQUENCE</scope>
</reference>
<feature type="transmembrane region" description="Helical" evidence="5">
    <location>
        <begin position="192"/>
        <end position="210"/>
    </location>
</feature>
<evidence type="ECO:0000256" key="2">
    <source>
        <dbReference type="ARBA" id="ARBA00022692"/>
    </source>
</evidence>
<dbReference type="Pfam" id="PF00916">
    <property type="entry name" value="Sulfate_transp"/>
    <property type="match status" value="1"/>
</dbReference>
<feature type="transmembrane region" description="Helical" evidence="5">
    <location>
        <begin position="122"/>
        <end position="140"/>
    </location>
</feature>
<gene>
    <name evidence="7" type="ORF">BEMITA_LOCUS3726</name>
</gene>
<dbReference type="GO" id="GO:0055085">
    <property type="term" value="P:transmembrane transport"/>
    <property type="evidence" value="ECO:0007669"/>
    <property type="project" value="InterPro"/>
</dbReference>
<evidence type="ECO:0000256" key="3">
    <source>
        <dbReference type="ARBA" id="ARBA00022989"/>
    </source>
</evidence>
<feature type="transmembrane region" description="Helical" evidence="5">
    <location>
        <begin position="95"/>
        <end position="116"/>
    </location>
</feature>
<feature type="transmembrane region" description="Helical" evidence="5">
    <location>
        <begin position="423"/>
        <end position="443"/>
    </location>
</feature>
<dbReference type="PANTHER" id="PTHR11814">
    <property type="entry name" value="SULFATE TRANSPORTER"/>
    <property type="match status" value="1"/>
</dbReference>
<dbReference type="GO" id="GO:0016020">
    <property type="term" value="C:membrane"/>
    <property type="evidence" value="ECO:0007669"/>
    <property type="project" value="UniProtKB-SubCell"/>
</dbReference>
<feature type="transmembrane region" description="Helical" evidence="5">
    <location>
        <begin position="282"/>
        <end position="306"/>
    </location>
</feature>
<accession>A0A9P0F1H8</accession>
<feature type="domain" description="SLC26A/SulP transporter" evidence="6">
    <location>
        <begin position="91"/>
        <end position="478"/>
    </location>
</feature>
<keyword evidence="8" id="KW-1185">Reference proteome</keyword>
<keyword evidence="4 5" id="KW-0472">Membrane</keyword>
<feature type="transmembrane region" description="Helical" evidence="5">
    <location>
        <begin position="352"/>
        <end position="372"/>
    </location>
</feature>
<name>A0A9P0F1H8_BEMTA</name>
<evidence type="ECO:0000256" key="4">
    <source>
        <dbReference type="ARBA" id="ARBA00023136"/>
    </source>
</evidence>
<dbReference type="KEGG" id="btab:109043642"/>
<organism evidence="7 8">
    <name type="scientific">Bemisia tabaci</name>
    <name type="common">Sweetpotato whitefly</name>
    <name type="synonym">Aleurodes tabaci</name>
    <dbReference type="NCBI Taxonomy" id="7038"/>
    <lineage>
        <taxon>Eukaryota</taxon>
        <taxon>Metazoa</taxon>
        <taxon>Ecdysozoa</taxon>
        <taxon>Arthropoda</taxon>
        <taxon>Hexapoda</taxon>
        <taxon>Insecta</taxon>
        <taxon>Pterygota</taxon>
        <taxon>Neoptera</taxon>
        <taxon>Paraneoptera</taxon>
        <taxon>Hemiptera</taxon>
        <taxon>Sternorrhyncha</taxon>
        <taxon>Aleyrodoidea</taxon>
        <taxon>Aleyrodidae</taxon>
        <taxon>Aleyrodinae</taxon>
        <taxon>Bemisia</taxon>
    </lineage>
</organism>
<dbReference type="CDD" id="cd07042">
    <property type="entry name" value="STAS_SulP_like_sulfate_transporter"/>
    <property type="match status" value="1"/>
</dbReference>